<evidence type="ECO:0000256" key="1">
    <source>
        <dbReference type="ARBA" id="ARBA00022801"/>
    </source>
</evidence>
<dbReference type="RefSeq" id="WP_188387449.1">
    <property type="nucleotide sequence ID" value="NZ_BMFK01000001.1"/>
</dbReference>
<dbReference type="EMBL" id="BMFK01000001">
    <property type="protein sequence ID" value="GGE62998.1"/>
    <property type="molecule type" value="Genomic_DNA"/>
</dbReference>
<proteinExistence type="predicted"/>
<feature type="active site" description="Acyl-thioester intermediate" evidence="2">
    <location>
        <position position="171"/>
    </location>
</feature>
<name>A0A917ANR7_9BACI</name>
<reference evidence="3" key="2">
    <citation type="submission" date="2020-09" db="EMBL/GenBank/DDBJ databases">
        <authorList>
            <person name="Sun Q."/>
            <person name="Zhou Y."/>
        </authorList>
    </citation>
    <scope>NUCLEOTIDE SEQUENCE</scope>
    <source>
        <strain evidence="3">CGMCC 1.12698</strain>
    </source>
</reference>
<dbReference type="AlphaFoldDB" id="A0A917ANR7"/>
<keyword evidence="4" id="KW-1185">Reference proteome</keyword>
<reference evidence="3" key="1">
    <citation type="journal article" date="2014" name="Int. J. Syst. Evol. Microbiol.">
        <title>Complete genome sequence of Corynebacterium casei LMG S-19264T (=DSM 44701T), isolated from a smear-ripened cheese.</title>
        <authorList>
            <consortium name="US DOE Joint Genome Institute (JGI-PGF)"/>
            <person name="Walter F."/>
            <person name="Albersmeier A."/>
            <person name="Kalinowski J."/>
            <person name="Ruckert C."/>
        </authorList>
    </citation>
    <scope>NUCLEOTIDE SEQUENCE</scope>
    <source>
        <strain evidence="3">CGMCC 1.12698</strain>
    </source>
</reference>
<dbReference type="InterPro" id="IPR005754">
    <property type="entry name" value="Sortase"/>
</dbReference>
<organism evidence="3 4">
    <name type="scientific">Priestia taiwanensis</name>
    <dbReference type="NCBI Taxonomy" id="1347902"/>
    <lineage>
        <taxon>Bacteria</taxon>
        <taxon>Bacillati</taxon>
        <taxon>Bacillota</taxon>
        <taxon>Bacilli</taxon>
        <taxon>Bacillales</taxon>
        <taxon>Bacillaceae</taxon>
        <taxon>Priestia</taxon>
    </lineage>
</organism>
<sequence>MQKVFIFLLFIVGIGLLFSQQIEGYFYQQEQANLLQEWEQLDLVETEEVSKEVLPVATVQDKRVVLEIPKIDLKMPVLEGSTKENLRKSITTIKKEQQVGEGNYAIAGHRSFTYGKHFNRLPELEVGDEVKVIYQQKEYVYRIKSKELVLPTDVQVIEDKESKKEVTLVTCHPMKNPTHRLIIQGELIENKEKTS</sequence>
<accession>A0A917ANR7</accession>
<evidence type="ECO:0000256" key="2">
    <source>
        <dbReference type="PIRSR" id="PIRSR605754-1"/>
    </source>
</evidence>
<dbReference type="CDD" id="cd06166">
    <property type="entry name" value="Sortase_D_2"/>
    <property type="match status" value="1"/>
</dbReference>
<evidence type="ECO:0000313" key="3">
    <source>
        <dbReference type="EMBL" id="GGE62998.1"/>
    </source>
</evidence>
<dbReference type="GO" id="GO:0016787">
    <property type="term" value="F:hydrolase activity"/>
    <property type="evidence" value="ECO:0007669"/>
    <property type="project" value="UniProtKB-KW"/>
</dbReference>
<dbReference type="Pfam" id="PF04203">
    <property type="entry name" value="Sortase"/>
    <property type="match status" value="1"/>
</dbReference>
<dbReference type="Gene3D" id="2.40.260.10">
    <property type="entry name" value="Sortase"/>
    <property type="match status" value="1"/>
</dbReference>
<comment type="caution">
    <text evidence="3">The sequence shown here is derived from an EMBL/GenBank/DDBJ whole genome shotgun (WGS) entry which is preliminary data.</text>
</comment>
<feature type="active site" description="Proton donor/acceptor" evidence="2">
    <location>
        <position position="109"/>
    </location>
</feature>
<dbReference type="InterPro" id="IPR023365">
    <property type="entry name" value="Sortase_dom-sf"/>
</dbReference>
<dbReference type="SUPFAM" id="SSF63817">
    <property type="entry name" value="Sortase"/>
    <property type="match status" value="1"/>
</dbReference>
<protein>
    <submittedName>
        <fullName evidence="3">Class A sortase</fullName>
    </submittedName>
</protein>
<dbReference type="Proteomes" id="UP000605259">
    <property type="component" value="Unassembled WGS sequence"/>
</dbReference>
<evidence type="ECO:0000313" key="4">
    <source>
        <dbReference type="Proteomes" id="UP000605259"/>
    </source>
</evidence>
<gene>
    <name evidence="3" type="ORF">GCM10007140_11600</name>
</gene>
<dbReference type="InterPro" id="IPR042000">
    <property type="entry name" value="Sortase_D_2"/>
</dbReference>
<dbReference type="NCBIfam" id="TIGR01076">
    <property type="entry name" value="sortase_fam"/>
    <property type="match status" value="1"/>
</dbReference>
<keyword evidence="1" id="KW-0378">Hydrolase</keyword>